<organism evidence="2 3">
    <name type="scientific">Halonotius terrestris</name>
    <dbReference type="NCBI Taxonomy" id="2487750"/>
    <lineage>
        <taxon>Archaea</taxon>
        <taxon>Methanobacteriati</taxon>
        <taxon>Methanobacteriota</taxon>
        <taxon>Stenosarchaea group</taxon>
        <taxon>Halobacteria</taxon>
        <taxon>Halobacteriales</taxon>
        <taxon>Haloferacaceae</taxon>
        <taxon>Halonotius</taxon>
    </lineage>
</organism>
<dbReference type="Pfam" id="PF25912">
    <property type="entry name" value="DUF7964"/>
    <property type="match status" value="1"/>
</dbReference>
<dbReference type="OrthoDB" id="336358at2157"/>
<gene>
    <name evidence="2" type="ORF">EGH24_05550</name>
</gene>
<dbReference type="EMBL" id="RKLU01000002">
    <property type="protein sequence ID" value="TQQ82902.1"/>
    <property type="molecule type" value="Genomic_DNA"/>
</dbReference>
<protein>
    <recommendedName>
        <fullName evidence="1">DUF7964 domain-containing protein</fullName>
    </recommendedName>
</protein>
<keyword evidence="3" id="KW-1185">Reference proteome</keyword>
<dbReference type="InterPro" id="IPR058270">
    <property type="entry name" value="DUF7964"/>
</dbReference>
<dbReference type="Proteomes" id="UP000705823">
    <property type="component" value="Unassembled WGS sequence"/>
</dbReference>
<sequence length="108" mass="11658">MVDKGDLLEPFPDSKISTTALTDLESHDAILTAIPVMAEEQGPMELSDRVVVQTEAVAIVAVYEDDEGWYVAERVDGTDRENDAVFQEAMVAAQGDSELVESPAESDA</sequence>
<name>A0A8J8PCY8_9EURY</name>
<evidence type="ECO:0000313" key="2">
    <source>
        <dbReference type="EMBL" id="TQQ82902.1"/>
    </source>
</evidence>
<accession>A0A8J8PCY8</accession>
<proteinExistence type="predicted"/>
<feature type="domain" description="DUF7964" evidence="1">
    <location>
        <begin position="7"/>
        <end position="91"/>
    </location>
</feature>
<evidence type="ECO:0000313" key="3">
    <source>
        <dbReference type="Proteomes" id="UP000705823"/>
    </source>
</evidence>
<evidence type="ECO:0000259" key="1">
    <source>
        <dbReference type="Pfam" id="PF25912"/>
    </source>
</evidence>
<comment type="caution">
    <text evidence="2">The sequence shown here is derived from an EMBL/GenBank/DDBJ whole genome shotgun (WGS) entry which is preliminary data.</text>
</comment>
<reference evidence="2" key="1">
    <citation type="submission" date="2019-02" db="EMBL/GenBank/DDBJ databases">
        <title>Halonotius sp. a new haloarchaeum isolated from saline soil.</title>
        <authorList>
            <person name="Duran-Viseras A."/>
            <person name="Sanchez-Porro C."/>
            <person name="Ventosa A."/>
        </authorList>
    </citation>
    <scope>NUCLEOTIDE SEQUENCE</scope>
    <source>
        <strain evidence="2">F15B</strain>
    </source>
</reference>
<dbReference type="AlphaFoldDB" id="A0A8J8PCY8"/>
<dbReference type="RefSeq" id="WP_142979167.1">
    <property type="nucleotide sequence ID" value="NZ_RKLU01000002.1"/>
</dbReference>